<dbReference type="Proteomes" id="UP000248480">
    <property type="component" value="Unplaced"/>
</dbReference>
<dbReference type="GO" id="GO:0003700">
    <property type="term" value="F:DNA-binding transcription factor activity"/>
    <property type="evidence" value="ECO:0007669"/>
    <property type="project" value="InterPro"/>
</dbReference>
<evidence type="ECO:0000256" key="5">
    <source>
        <dbReference type="ARBA" id="ARBA00023163"/>
    </source>
</evidence>
<dbReference type="SMART" id="SM00415">
    <property type="entry name" value="HSF"/>
    <property type="match status" value="1"/>
</dbReference>
<feature type="region of interest" description="Disordered" evidence="8">
    <location>
        <begin position="1"/>
        <end position="39"/>
    </location>
</feature>
<accession>A0A2Y9EBW2</accession>
<keyword evidence="6" id="KW-0539">Nucleus</keyword>
<evidence type="ECO:0000313" key="10">
    <source>
        <dbReference type="Proteomes" id="UP000248480"/>
    </source>
</evidence>
<dbReference type="InterPro" id="IPR036388">
    <property type="entry name" value="WH-like_DNA-bd_sf"/>
</dbReference>
<feature type="domain" description="HSF-type DNA-binding" evidence="9">
    <location>
        <begin position="45"/>
        <end position="147"/>
    </location>
</feature>
<reference evidence="11" key="1">
    <citation type="submission" date="2025-08" db="UniProtKB">
        <authorList>
            <consortium name="RefSeq"/>
        </authorList>
    </citation>
    <scope>IDENTIFICATION</scope>
</reference>
<dbReference type="InterPro" id="IPR036390">
    <property type="entry name" value="WH_DNA-bd_sf"/>
</dbReference>
<dbReference type="InterPro" id="IPR000232">
    <property type="entry name" value="HSF_DNA-bd"/>
</dbReference>
<organism evidence="10 11">
    <name type="scientific">Trichechus manatus latirostris</name>
    <name type="common">Florida manatee</name>
    <dbReference type="NCBI Taxonomy" id="127582"/>
    <lineage>
        <taxon>Eukaryota</taxon>
        <taxon>Metazoa</taxon>
        <taxon>Chordata</taxon>
        <taxon>Craniata</taxon>
        <taxon>Vertebrata</taxon>
        <taxon>Euteleostomi</taxon>
        <taxon>Mammalia</taxon>
        <taxon>Eutheria</taxon>
        <taxon>Afrotheria</taxon>
        <taxon>Sirenia</taxon>
        <taxon>Trichechidae</taxon>
        <taxon>Trichechus</taxon>
    </lineage>
</organism>
<dbReference type="PANTHER" id="PTHR10015:SF140">
    <property type="entry name" value="HEAT SHOCK TRANSCRIPTION FACTOR, X-LINKED MEMBER 3-RELATED"/>
    <property type="match status" value="1"/>
</dbReference>
<evidence type="ECO:0000313" key="11">
    <source>
        <dbReference type="RefSeq" id="XP_004391210.1"/>
    </source>
</evidence>
<protein>
    <submittedName>
        <fullName evidence="11">Heat shock transcription factor, X-linked member 3-like</fullName>
    </submittedName>
</protein>
<dbReference type="PANTHER" id="PTHR10015">
    <property type="entry name" value="HEAT SHOCK TRANSCRIPTION FACTOR"/>
    <property type="match status" value="1"/>
</dbReference>
<feature type="region of interest" description="Disordered" evidence="8">
    <location>
        <begin position="148"/>
        <end position="204"/>
    </location>
</feature>
<dbReference type="Pfam" id="PF00447">
    <property type="entry name" value="HSF_DNA-bind"/>
    <property type="match status" value="1"/>
</dbReference>
<keyword evidence="10" id="KW-1185">Reference proteome</keyword>
<feature type="region of interest" description="Disordered" evidence="8">
    <location>
        <begin position="293"/>
        <end position="327"/>
    </location>
</feature>
<feature type="region of interest" description="Disordered" evidence="8">
    <location>
        <begin position="221"/>
        <end position="268"/>
    </location>
</feature>
<evidence type="ECO:0000256" key="3">
    <source>
        <dbReference type="ARBA" id="ARBA00023015"/>
    </source>
</evidence>
<feature type="compositionally biased region" description="Pro residues" evidence="8">
    <location>
        <begin position="192"/>
        <end position="202"/>
    </location>
</feature>
<evidence type="ECO:0000256" key="1">
    <source>
        <dbReference type="ARBA" id="ARBA00004123"/>
    </source>
</evidence>
<evidence type="ECO:0000256" key="6">
    <source>
        <dbReference type="ARBA" id="ARBA00023242"/>
    </source>
</evidence>
<dbReference type="AlphaFoldDB" id="A0A2Y9EBW2"/>
<evidence type="ECO:0000256" key="4">
    <source>
        <dbReference type="ARBA" id="ARBA00023125"/>
    </source>
</evidence>
<keyword evidence="5" id="KW-0804">Transcription</keyword>
<dbReference type="FunFam" id="1.10.10.10:FF:000349">
    <property type="entry name" value="Heat shock transcription factor, Y-linked"/>
    <property type="match status" value="1"/>
</dbReference>
<evidence type="ECO:0000256" key="2">
    <source>
        <dbReference type="ARBA" id="ARBA00006403"/>
    </source>
</evidence>
<keyword evidence="4" id="KW-0238">DNA-binding</keyword>
<evidence type="ECO:0000256" key="7">
    <source>
        <dbReference type="RuleBase" id="RU004020"/>
    </source>
</evidence>
<sequence length="327" mass="35949">MAAREILDEYGGQDVSRDRGAPDKLEAEGPNPGAAGGEEDNAALQLSFPRKLWMIVEDDAFKSVRWSDNGDFMIIEKDLFQREVLHRRGAERIFETDTLRSFTRQLNLHGFAKVHPKGSLGKKEVTVYRNCNFKRDHPPLLKNIQRRGQVKCSAPPATTARRRAKGKQQEATRRSLRIQQKNAMKAANKMPPVNPVHVPPGPGATQSLPFSSVWSLSSVSGAALEQPPPTQPSVPSREGTSPDVQFHPPASAGMAGAGAGEPPTGPAVSPDYRSVMTLYDTCYSALLRTLSAMAPDESPDSEEDSPSEYHCSICERFQRQFEDEQAP</sequence>
<dbReference type="KEGG" id="tmu:101360393"/>
<feature type="compositionally biased region" description="Acidic residues" evidence="8">
    <location>
        <begin position="297"/>
        <end position="306"/>
    </location>
</feature>
<feature type="compositionally biased region" description="Basic and acidic residues" evidence="8">
    <location>
        <begin position="15"/>
        <end position="27"/>
    </location>
</feature>
<comment type="similarity">
    <text evidence="2 7">Belongs to the HSF family.</text>
</comment>
<proteinExistence type="inferred from homology"/>
<dbReference type="SUPFAM" id="SSF46785">
    <property type="entry name" value="Winged helix' DNA-binding domain"/>
    <property type="match status" value="1"/>
</dbReference>
<dbReference type="InParanoid" id="A0A2Y9EBW2"/>
<gene>
    <name evidence="11" type="primary">LOC101360393</name>
</gene>
<dbReference type="STRING" id="127582.A0A2Y9EBW2"/>
<dbReference type="FunCoup" id="A0A2Y9EBW2">
    <property type="interactions" value="34"/>
</dbReference>
<comment type="subcellular location">
    <subcellularLocation>
        <location evidence="1">Nucleus</location>
    </subcellularLocation>
</comment>
<dbReference type="OrthoDB" id="6418155at2759"/>
<dbReference type="Gene3D" id="1.10.10.10">
    <property type="entry name" value="Winged helix-like DNA-binding domain superfamily/Winged helix DNA-binding domain"/>
    <property type="match status" value="1"/>
</dbReference>
<dbReference type="RefSeq" id="XP_004391210.1">
    <property type="nucleotide sequence ID" value="XM_004391153.2"/>
</dbReference>
<dbReference type="GO" id="GO:0043565">
    <property type="term" value="F:sequence-specific DNA binding"/>
    <property type="evidence" value="ECO:0007669"/>
    <property type="project" value="InterPro"/>
</dbReference>
<keyword evidence="3" id="KW-0805">Transcription regulation</keyword>
<dbReference type="GO" id="GO:0005634">
    <property type="term" value="C:nucleus"/>
    <property type="evidence" value="ECO:0007669"/>
    <property type="project" value="UniProtKB-SubCell"/>
</dbReference>
<feature type="compositionally biased region" description="Basic and acidic residues" evidence="8">
    <location>
        <begin position="316"/>
        <end position="327"/>
    </location>
</feature>
<evidence type="ECO:0000259" key="9">
    <source>
        <dbReference type="SMART" id="SM00415"/>
    </source>
</evidence>
<dbReference type="GeneID" id="101360393"/>
<evidence type="ECO:0000256" key="8">
    <source>
        <dbReference type="SAM" id="MobiDB-lite"/>
    </source>
</evidence>
<name>A0A2Y9EBW2_TRIMA</name>